<dbReference type="InterPro" id="IPR025161">
    <property type="entry name" value="IS402-like_dom"/>
</dbReference>
<dbReference type="Proteomes" id="UP001224682">
    <property type="component" value="Unassembled WGS sequence"/>
</dbReference>
<evidence type="ECO:0000313" key="2">
    <source>
        <dbReference type="EMBL" id="MDQ0304958.1"/>
    </source>
</evidence>
<organism evidence="2 3">
    <name type="scientific">Ancylobacter polymorphus</name>
    <dbReference type="NCBI Taxonomy" id="223390"/>
    <lineage>
        <taxon>Bacteria</taxon>
        <taxon>Pseudomonadati</taxon>
        <taxon>Pseudomonadota</taxon>
        <taxon>Alphaproteobacteria</taxon>
        <taxon>Hyphomicrobiales</taxon>
        <taxon>Xanthobacteraceae</taxon>
        <taxon>Ancylobacter</taxon>
    </lineage>
</organism>
<evidence type="ECO:0000259" key="1">
    <source>
        <dbReference type="Pfam" id="PF13340"/>
    </source>
</evidence>
<gene>
    <name evidence="2" type="ORF">J2S75_004008</name>
</gene>
<protein>
    <submittedName>
        <fullName evidence="2">Transposase</fullName>
    </submittedName>
</protein>
<name>A0ABU0BI53_9HYPH</name>
<dbReference type="NCBIfam" id="NF033580">
    <property type="entry name" value="transpos_IS5_3"/>
    <property type="match status" value="1"/>
</dbReference>
<keyword evidence="3" id="KW-1185">Reference proteome</keyword>
<reference evidence="2 3" key="1">
    <citation type="submission" date="2023-07" db="EMBL/GenBank/DDBJ databases">
        <title>Genomic Encyclopedia of Type Strains, Phase IV (KMG-IV): sequencing the most valuable type-strain genomes for metagenomic binning, comparative biology and taxonomic classification.</title>
        <authorList>
            <person name="Goeker M."/>
        </authorList>
    </citation>
    <scope>NUCLEOTIDE SEQUENCE [LARGE SCALE GENOMIC DNA]</scope>
    <source>
        <strain evidence="2 3">DSM 2457</strain>
    </source>
</reference>
<comment type="caution">
    <text evidence="2">The sequence shown here is derived from an EMBL/GenBank/DDBJ whole genome shotgun (WGS) entry which is preliminary data.</text>
</comment>
<evidence type="ECO:0000313" key="3">
    <source>
        <dbReference type="Proteomes" id="UP001224682"/>
    </source>
</evidence>
<proteinExistence type="predicted"/>
<feature type="domain" description="Insertion element IS402-like" evidence="1">
    <location>
        <begin position="7"/>
        <end position="76"/>
    </location>
</feature>
<dbReference type="EMBL" id="JAUSUI010000010">
    <property type="protein sequence ID" value="MDQ0304958.1"/>
    <property type="molecule type" value="Genomic_DNA"/>
</dbReference>
<sequence length="129" mass="14919">MSRLFWLNDEQWSKIEPLLPHYGSPPRVDDRRILSGIVHVLRCGCRWYDCPAEYGPYTTVYNRFNRWSRKGIWQSIYAALTGDRRTHRQLLADSTHIKAHRSAAGAEKGGSNVRRLVAPAVVERLRSMP</sequence>
<dbReference type="PANTHER" id="PTHR46637:SF1">
    <property type="entry name" value="BLL5188 PROTEIN"/>
    <property type="match status" value="1"/>
</dbReference>
<accession>A0ABU0BI53</accession>
<dbReference type="InterPro" id="IPR052909">
    <property type="entry name" value="Transposase_6_like"/>
</dbReference>
<dbReference type="Pfam" id="PF13340">
    <property type="entry name" value="DUF4096"/>
    <property type="match status" value="1"/>
</dbReference>
<dbReference type="PANTHER" id="PTHR46637">
    <property type="entry name" value="TIS1421-TRANSPOSASE PROTEIN A"/>
    <property type="match status" value="1"/>
</dbReference>